<evidence type="ECO:0000256" key="6">
    <source>
        <dbReference type="SAM" id="Phobius"/>
    </source>
</evidence>
<comment type="caution">
    <text evidence="8">The sequence shown here is derived from an EMBL/GenBank/DDBJ whole genome shotgun (WGS) entry which is preliminary data.</text>
</comment>
<dbReference type="PANTHER" id="PTHR11562:SF40">
    <property type="entry name" value="CATION EFFLUX SYSTEM PROTEIN"/>
    <property type="match status" value="1"/>
</dbReference>
<dbReference type="InterPro" id="IPR050681">
    <property type="entry name" value="CDF/SLC30A"/>
</dbReference>
<dbReference type="NCBIfam" id="NF033827">
    <property type="entry name" value="CDF_efflux_DmeF"/>
    <property type="match status" value="1"/>
</dbReference>
<dbReference type="NCBIfam" id="TIGR01297">
    <property type="entry name" value="CDF"/>
    <property type="match status" value="1"/>
</dbReference>
<dbReference type="InterPro" id="IPR002524">
    <property type="entry name" value="Cation_efflux"/>
</dbReference>
<proteinExistence type="predicted"/>
<reference evidence="8 9" key="1">
    <citation type="submission" date="2024-01" db="EMBL/GenBank/DDBJ databases">
        <title>Uliginosibacterium soil sp. nov.</title>
        <authorList>
            <person name="Lv Y."/>
        </authorList>
    </citation>
    <scope>NUCLEOTIDE SEQUENCE [LARGE SCALE GENOMIC DNA]</scope>
    <source>
        <strain evidence="8 9">H3</strain>
    </source>
</reference>
<feature type="compositionally biased region" description="Basic and acidic residues" evidence="5">
    <location>
        <begin position="26"/>
        <end position="38"/>
    </location>
</feature>
<evidence type="ECO:0000313" key="8">
    <source>
        <dbReference type="EMBL" id="MEC5386296.1"/>
    </source>
</evidence>
<evidence type="ECO:0000256" key="3">
    <source>
        <dbReference type="ARBA" id="ARBA00022989"/>
    </source>
</evidence>
<feature type="transmembrane region" description="Helical" evidence="6">
    <location>
        <begin position="210"/>
        <end position="236"/>
    </location>
</feature>
<feature type="transmembrane region" description="Helical" evidence="6">
    <location>
        <begin position="242"/>
        <end position="259"/>
    </location>
</feature>
<name>A0ABU6K3M9_9RHOO</name>
<feature type="transmembrane region" description="Helical" evidence="6">
    <location>
        <begin position="147"/>
        <end position="166"/>
    </location>
</feature>
<dbReference type="EMBL" id="JAYXHS010000002">
    <property type="protein sequence ID" value="MEC5386296.1"/>
    <property type="molecule type" value="Genomic_DNA"/>
</dbReference>
<dbReference type="RefSeq" id="WP_327599268.1">
    <property type="nucleotide sequence ID" value="NZ_JAYXHS010000002.1"/>
</dbReference>
<comment type="subcellular location">
    <subcellularLocation>
        <location evidence="1">Membrane</location>
        <topology evidence="1">Multi-pass membrane protein</topology>
    </subcellularLocation>
</comment>
<dbReference type="InterPro" id="IPR058533">
    <property type="entry name" value="Cation_efflux_TM"/>
</dbReference>
<accession>A0ABU6K3M9</accession>
<evidence type="ECO:0000313" key="9">
    <source>
        <dbReference type="Proteomes" id="UP001331561"/>
    </source>
</evidence>
<dbReference type="Pfam" id="PF01545">
    <property type="entry name" value="Cation_efflux"/>
    <property type="match status" value="1"/>
</dbReference>
<feature type="region of interest" description="Disordered" evidence="5">
    <location>
        <begin position="1"/>
        <end position="40"/>
    </location>
</feature>
<gene>
    <name evidence="8" type="primary">dmeF</name>
    <name evidence="8" type="ORF">VVD49_11220</name>
</gene>
<feature type="region of interest" description="Disordered" evidence="5">
    <location>
        <begin position="176"/>
        <end position="199"/>
    </location>
</feature>
<dbReference type="SUPFAM" id="SSF161111">
    <property type="entry name" value="Cation efflux protein transmembrane domain-like"/>
    <property type="match status" value="1"/>
</dbReference>
<dbReference type="Gene3D" id="1.20.1510.10">
    <property type="entry name" value="Cation efflux protein transmembrane domain"/>
    <property type="match status" value="1"/>
</dbReference>
<evidence type="ECO:0000259" key="7">
    <source>
        <dbReference type="Pfam" id="PF01545"/>
    </source>
</evidence>
<dbReference type="Proteomes" id="UP001331561">
    <property type="component" value="Unassembled WGS sequence"/>
</dbReference>
<protein>
    <submittedName>
        <fullName evidence="8">CDF family Co(II)/Ni(II) efflux transporter DmeF</fullName>
    </submittedName>
</protein>
<keyword evidence="3 6" id="KW-1133">Transmembrane helix</keyword>
<evidence type="ECO:0000256" key="2">
    <source>
        <dbReference type="ARBA" id="ARBA00022692"/>
    </source>
</evidence>
<evidence type="ECO:0000256" key="1">
    <source>
        <dbReference type="ARBA" id="ARBA00004141"/>
    </source>
</evidence>
<keyword evidence="9" id="KW-1185">Reference proteome</keyword>
<feature type="transmembrane region" description="Helical" evidence="6">
    <location>
        <begin position="50"/>
        <end position="69"/>
    </location>
</feature>
<evidence type="ECO:0000256" key="4">
    <source>
        <dbReference type="ARBA" id="ARBA00023136"/>
    </source>
</evidence>
<feature type="domain" description="Cation efflux protein transmembrane" evidence="7">
    <location>
        <begin position="52"/>
        <end position="267"/>
    </location>
</feature>
<organism evidence="8 9">
    <name type="scientific">Uliginosibacterium silvisoli</name>
    <dbReference type="NCBI Taxonomy" id="3114758"/>
    <lineage>
        <taxon>Bacteria</taxon>
        <taxon>Pseudomonadati</taxon>
        <taxon>Pseudomonadota</taxon>
        <taxon>Betaproteobacteria</taxon>
        <taxon>Rhodocyclales</taxon>
        <taxon>Zoogloeaceae</taxon>
        <taxon>Uliginosibacterium</taxon>
    </lineage>
</organism>
<keyword evidence="2 6" id="KW-0812">Transmembrane</keyword>
<evidence type="ECO:0000256" key="5">
    <source>
        <dbReference type="SAM" id="MobiDB-lite"/>
    </source>
</evidence>
<feature type="transmembrane region" description="Helical" evidence="6">
    <location>
        <begin position="110"/>
        <end position="135"/>
    </location>
</feature>
<dbReference type="PANTHER" id="PTHR11562">
    <property type="entry name" value="CATION EFFLUX PROTEIN/ ZINC TRANSPORTER"/>
    <property type="match status" value="1"/>
</dbReference>
<keyword evidence="4 6" id="KW-0472">Membrane</keyword>
<dbReference type="InterPro" id="IPR027469">
    <property type="entry name" value="Cation_efflux_TMD_sf"/>
</dbReference>
<sequence>MHSHSHFHVDGHANAEPHAPSAGRSHHVDDWEMPHQFDEGNPAAERGTRWVLVITLVMMLAEIVAGYLTNSMALLADGWHMSSHAVAIGMAAFAYAMARRHANDARYAWGTWKIEVLGGFASAFALVGVAGMMAWSSVERLVAPLPIHYGEAMWVAAIGLAVNLVCAKILHGAHDHGHGDDHHHHHEHGDHVHHAHGHEASHRDVNLQSAYVHVLTDAMTSVLAIAALAGGSLLGWQWLDPVIGLFGSIVVAVWAIGLLRETSAVLLDREMQGPIVEQLRAALLAPANGGDIEIADLHVWRVGRARYACIVGLVTHRADLQPQQVRGWLKELPALYHVSVEINHCGVCTPQEQG</sequence>
<feature type="transmembrane region" description="Helical" evidence="6">
    <location>
        <begin position="81"/>
        <end position="98"/>
    </location>
</feature>